<proteinExistence type="predicted"/>
<evidence type="ECO:0000313" key="1">
    <source>
        <dbReference type="EMBL" id="KAJ8049390.1"/>
    </source>
</evidence>
<dbReference type="AlphaFoldDB" id="A0A9Q1CQU6"/>
<comment type="caution">
    <text evidence="1">The sequence shown here is derived from an EMBL/GenBank/DDBJ whole genome shotgun (WGS) entry which is preliminary data.</text>
</comment>
<name>A0A9Q1CQU6_HOLLE</name>
<accession>A0A9Q1CQU6</accession>
<organism evidence="1 2">
    <name type="scientific">Holothuria leucospilota</name>
    <name type="common">Black long sea cucumber</name>
    <name type="synonym">Mertensiothuria leucospilota</name>
    <dbReference type="NCBI Taxonomy" id="206669"/>
    <lineage>
        <taxon>Eukaryota</taxon>
        <taxon>Metazoa</taxon>
        <taxon>Echinodermata</taxon>
        <taxon>Eleutherozoa</taxon>
        <taxon>Echinozoa</taxon>
        <taxon>Holothuroidea</taxon>
        <taxon>Aspidochirotacea</taxon>
        <taxon>Aspidochirotida</taxon>
        <taxon>Holothuriidae</taxon>
        <taxon>Holothuria</taxon>
    </lineage>
</organism>
<sequence length="57" mass="6493">MVSDVTCVDGILLLLTVRWGNNLGKLTYYENKVCSYVNLKNVNKHQIYFVALVISTK</sequence>
<dbReference type="EMBL" id="JAIZAY010000001">
    <property type="protein sequence ID" value="KAJ8049390.1"/>
    <property type="molecule type" value="Genomic_DNA"/>
</dbReference>
<protein>
    <submittedName>
        <fullName evidence="1">Uncharacterized protein</fullName>
    </submittedName>
</protein>
<keyword evidence="2" id="KW-1185">Reference proteome</keyword>
<evidence type="ECO:0000313" key="2">
    <source>
        <dbReference type="Proteomes" id="UP001152320"/>
    </source>
</evidence>
<dbReference type="Proteomes" id="UP001152320">
    <property type="component" value="Chromosome 1"/>
</dbReference>
<reference evidence="1" key="1">
    <citation type="submission" date="2021-10" db="EMBL/GenBank/DDBJ databases">
        <title>Tropical sea cucumber genome reveals ecological adaptation and Cuvierian tubules defense mechanism.</title>
        <authorList>
            <person name="Chen T."/>
        </authorList>
    </citation>
    <scope>NUCLEOTIDE SEQUENCE</scope>
    <source>
        <strain evidence="1">Nanhai2018</strain>
        <tissue evidence="1">Muscle</tissue>
    </source>
</reference>
<gene>
    <name evidence="1" type="ORF">HOLleu_02126</name>
</gene>